<reference evidence="2" key="1">
    <citation type="submission" date="2020-11" db="EMBL/GenBank/DDBJ databases">
        <authorList>
            <consortium name="DOE Joint Genome Institute"/>
            <person name="Ahrendt S."/>
            <person name="Riley R."/>
            <person name="Andreopoulos W."/>
            <person name="Labutti K."/>
            <person name="Pangilinan J."/>
            <person name="Ruiz-Duenas F.J."/>
            <person name="Barrasa J.M."/>
            <person name="Sanchez-Garcia M."/>
            <person name="Camarero S."/>
            <person name="Miyauchi S."/>
            <person name="Serrano A."/>
            <person name="Linde D."/>
            <person name="Babiker R."/>
            <person name="Drula E."/>
            <person name="Ayuso-Fernandez I."/>
            <person name="Pacheco R."/>
            <person name="Padilla G."/>
            <person name="Ferreira P."/>
            <person name="Barriuso J."/>
            <person name="Kellner H."/>
            <person name="Castanera R."/>
            <person name="Alfaro M."/>
            <person name="Ramirez L."/>
            <person name="Pisabarro A.G."/>
            <person name="Kuo A."/>
            <person name="Tritt A."/>
            <person name="Lipzen A."/>
            <person name="He G."/>
            <person name="Yan M."/>
            <person name="Ng V."/>
            <person name="Cullen D."/>
            <person name="Martin F."/>
            <person name="Rosso M.-N."/>
            <person name="Henrissat B."/>
            <person name="Hibbett D."/>
            <person name="Martinez A.T."/>
            <person name="Grigoriev I.V."/>
        </authorList>
    </citation>
    <scope>NUCLEOTIDE SEQUENCE</scope>
    <source>
        <strain evidence="2">ATCC 90797</strain>
    </source>
</reference>
<organism evidence="2 3">
    <name type="scientific">Pleurotus eryngii</name>
    <name type="common">Boletus of the steppes</name>
    <dbReference type="NCBI Taxonomy" id="5323"/>
    <lineage>
        <taxon>Eukaryota</taxon>
        <taxon>Fungi</taxon>
        <taxon>Dikarya</taxon>
        <taxon>Basidiomycota</taxon>
        <taxon>Agaricomycotina</taxon>
        <taxon>Agaricomycetes</taxon>
        <taxon>Agaricomycetidae</taxon>
        <taxon>Agaricales</taxon>
        <taxon>Pleurotineae</taxon>
        <taxon>Pleurotaceae</taxon>
        <taxon>Pleurotus</taxon>
    </lineage>
</organism>
<proteinExistence type="predicted"/>
<dbReference type="AlphaFoldDB" id="A0A9P6A336"/>
<dbReference type="OrthoDB" id="2552978at2759"/>
<feature type="compositionally biased region" description="Basic and acidic residues" evidence="1">
    <location>
        <begin position="308"/>
        <end position="335"/>
    </location>
</feature>
<dbReference type="Proteomes" id="UP000807025">
    <property type="component" value="Unassembled WGS sequence"/>
</dbReference>
<keyword evidence="3" id="KW-1185">Reference proteome</keyword>
<feature type="compositionally biased region" description="Basic and acidic residues" evidence="1">
    <location>
        <begin position="255"/>
        <end position="267"/>
    </location>
</feature>
<evidence type="ECO:0000313" key="3">
    <source>
        <dbReference type="Proteomes" id="UP000807025"/>
    </source>
</evidence>
<evidence type="ECO:0000313" key="2">
    <source>
        <dbReference type="EMBL" id="KAF9496919.1"/>
    </source>
</evidence>
<feature type="compositionally biased region" description="Basic and acidic residues" evidence="1">
    <location>
        <begin position="13"/>
        <end position="22"/>
    </location>
</feature>
<feature type="region of interest" description="Disordered" evidence="1">
    <location>
        <begin position="184"/>
        <end position="204"/>
    </location>
</feature>
<gene>
    <name evidence="2" type="ORF">BDN71DRAFT_1445611</name>
</gene>
<protein>
    <submittedName>
        <fullName evidence="2">Uncharacterized protein</fullName>
    </submittedName>
</protein>
<feature type="region of interest" description="Disordered" evidence="1">
    <location>
        <begin position="255"/>
        <end position="335"/>
    </location>
</feature>
<sequence>MSSRKRKFRSKKARDDRAIHDSQDTFLEPDPALFIQAYEADLIHGSQAKIAAAALEVTDAGAGSGLIRWGEDAAQYKPSGTMGSLNISDHSYFQSGSTDTLPNVWVDRYDARLLLESLPTPSGAVSEARTVSPSGWSDLPSDTEDTFFLDPEEIESYSRDKRRRILDRDREARLRALQELEISNGVDEDPWEGSDEEPDDDQKELMRRTAKHIVTSPNAAQLEMRILANHGGDKRFAFLRGRWKLAWQVIKGRANMEKSRGDGETEAKPAGQKPSGLGGLTSYGDSEEDEGSGAEQADEPADVQNDVNKGEEALKELRRQKAREWAQKRRESKST</sequence>
<accession>A0A9P6A336</accession>
<feature type="compositionally biased region" description="Acidic residues" evidence="1">
    <location>
        <begin position="285"/>
        <end position="301"/>
    </location>
</feature>
<feature type="compositionally biased region" description="Basic residues" evidence="1">
    <location>
        <begin position="1"/>
        <end position="12"/>
    </location>
</feature>
<evidence type="ECO:0000256" key="1">
    <source>
        <dbReference type="SAM" id="MobiDB-lite"/>
    </source>
</evidence>
<dbReference type="EMBL" id="MU154548">
    <property type="protein sequence ID" value="KAF9496919.1"/>
    <property type="molecule type" value="Genomic_DNA"/>
</dbReference>
<feature type="region of interest" description="Disordered" evidence="1">
    <location>
        <begin position="1"/>
        <end position="22"/>
    </location>
</feature>
<feature type="compositionally biased region" description="Acidic residues" evidence="1">
    <location>
        <begin position="186"/>
        <end position="202"/>
    </location>
</feature>
<name>A0A9P6A336_PLEER</name>
<feature type="region of interest" description="Disordered" evidence="1">
    <location>
        <begin position="123"/>
        <end position="144"/>
    </location>
</feature>
<comment type="caution">
    <text evidence="2">The sequence shown here is derived from an EMBL/GenBank/DDBJ whole genome shotgun (WGS) entry which is preliminary data.</text>
</comment>